<evidence type="ECO:0000313" key="8">
    <source>
        <dbReference type="Proteomes" id="UP000250572"/>
    </source>
</evidence>
<dbReference type="GO" id="GO:0008201">
    <property type="term" value="F:heparin binding"/>
    <property type="evidence" value="ECO:0007669"/>
    <property type="project" value="TreeGrafter"/>
</dbReference>
<dbReference type="Proteomes" id="UP000250572">
    <property type="component" value="Unassembled WGS sequence"/>
</dbReference>
<proteinExistence type="predicted"/>
<keyword evidence="3" id="KW-0106">Calcium</keyword>
<evidence type="ECO:0000313" key="7">
    <source>
        <dbReference type="EMBL" id="PWA28466.1"/>
    </source>
</evidence>
<dbReference type="InterPro" id="IPR048287">
    <property type="entry name" value="TSPN-like_N"/>
</dbReference>
<dbReference type="GO" id="GO:0005615">
    <property type="term" value="C:extracellular space"/>
    <property type="evidence" value="ECO:0007669"/>
    <property type="project" value="TreeGrafter"/>
</dbReference>
<keyword evidence="4" id="KW-0325">Glycoprotein</keyword>
<keyword evidence="2" id="KW-0677">Repeat</keyword>
<dbReference type="InterPro" id="IPR051586">
    <property type="entry name" value="PKC-binding_NELL"/>
</dbReference>
<sequence length="531" mass="59381">MHLFGVSVGRTQIPKRLLNCLQAHVVADLRSKENEALLGTSREVKAPAAVSKRMVQKLKGKNEFTVLVTLKQDHLNSGVILSIHHSEHRFLELESSGQRSEVRLHYRTKSHQDHTEVFPYSLADDQWHKVSVAVSASHVILHVDCNRTMLTLAQQKEADGVTMCAAESPIYERVVDAPFMDIPEDTSFWLGQRNSAHGFFKNKIRYRLMLGFYEKELQKTHKCEGVMQDVEILVMPQGYISQCPDLNRTCPTCNDFHGLVQKIMELQDILAKTSSKLSRAEEKMNGLDGCYCERTCSVKGVVYREDEGWTDGCRNCTCSVGLHTLTCVRRSILTNSHVLLLLLSGFVCMRDIRRGSALSEEETNSLVTNSHTLMLLLSSFLCESATRSDSAQRLGSRPLPSSTSFVHRSVMVPDRWCQSSLPLASTGTRLTPPGASSSRGSFYTRRCLAAPPALIGLLCYLKQILVKAAPGTVCLFGGRELVEGDQKAVRDSSGRCLLFECRMCWKLPYFYLQIHISTSTALCLAVDKRLS</sequence>
<reference evidence="7 8" key="1">
    <citation type="journal article" date="2018" name="G3 (Bethesda)">
        <title>A High-Quality Reference Genome for the Invasive Mosquitofish Gambusia affinis Using a Chicago Library.</title>
        <authorList>
            <person name="Hoffberg S.L."/>
            <person name="Troendle N.J."/>
            <person name="Glenn T.C."/>
            <person name="Mahmud O."/>
            <person name="Louha S."/>
            <person name="Chalopin D."/>
            <person name="Bennetzen J.L."/>
            <person name="Mauricio R."/>
        </authorList>
    </citation>
    <scope>NUCLEOTIDE SEQUENCE [LARGE SCALE GENOMIC DNA]</scope>
    <source>
        <strain evidence="7">NE01/NJP1002.9</strain>
        <tissue evidence="7">Muscle</tissue>
    </source>
</reference>
<name>A0A315VZ05_GAMAF</name>
<dbReference type="InterPro" id="IPR013320">
    <property type="entry name" value="ConA-like_dom_sf"/>
</dbReference>
<organism evidence="7 8">
    <name type="scientific">Gambusia affinis</name>
    <name type="common">Western mosquitofish</name>
    <name type="synonym">Heterandria affinis</name>
    <dbReference type="NCBI Taxonomy" id="33528"/>
    <lineage>
        <taxon>Eukaryota</taxon>
        <taxon>Metazoa</taxon>
        <taxon>Chordata</taxon>
        <taxon>Craniata</taxon>
        <taxon>Vertebrata</taxon>
        <taxon>Euteleostomi</taxon>
        <taxon>Actinopterygii</taxon>
        <taxon>Neopterygii</taxon>
        <taxon>Teleostei</taxon>
        <taxon>Neoteleostei</taxon>
        <taxon>Acanthomorphata</taxon>
        <taxon>Ovalentaria</taxon>
        <taxon>Atherinomorphae</taxon>
        <taxon>Cyprinodontiformes</taxon>
        <taxon>Poeciliidae</taxon>
        <taxon>Poeciliinae</taxon>
        <taxon>Gambusia</taxon>
    </lineage>
</organism>
<evidence type="ECO:0000259" key="6">
    <source>
        <dbReference type="SMART" id="SM00282"/>
    </source>
</evidence>
<feature type="domain" description="Laminin G" evidence="6">
    <location>
        <begin position="60"/>
        <end position="235"/>
    </location>
</feature>
<keyword evidence="8" id="KW-1185">Reference proteome</keyword>
<dbReference type="GO" id="GO:0005737">
    <property type="term" value="C:cytoplasm"/>
    <property type="evidence" value="ECO:0007669"/>
    <property type="project" value="TreeGrafter"/>
</dbReference>
<dbReference type="Pfam" id="PF02210">
    <property type="entry name" value="Laminin_G_2"/>
    <property type="match status" value="1"/>
</dbReference>
<evidence type="ECO:0000256" key="2">
    <source>
        <dbReference type="ARBA" id="ARBA00022737"/>
    </source>
</evidence>
<dbReference type="EMBL" id="NHOQ01000831">
    <property type="protein sequence ID" value="PWA28466.1"/>
    <property type="molecule type" value="Genomic_DNA"/>
</dbReference>
<dbReference type="InterPro" id="IPR001791">
    <property type="entry name" value="Laminin_G"/>
</dbReference>
<dbReference type="SMART" id="SM00210">
    <property type="entry name" value="TSPN"/>
    <property type="match status" value="1"/>
</dbReference>
<evidence type="ECO:0000256" key="3">
    <source>
        <dbReference type="ARBA" id="ARBA00022837"/>
    </source>
</evidence>
<dbReference type="SUPFAM" id="SSF49899">
    <property type="entry name" value="Concanavalin A-like lectins/glucanases"/>
    <property type="match status" value="1"/>
</dbReference>
<evidence type="ECO:0000259" key="5">
    <source>
        <dbReference type="SMART" id="SM00210"/>
    </source>
</evidence>
<dbReference type="PANTHER" id="PTHR24042:SF0">
    <property type="entry name" value="PROTEIN KINASE C-BINDING PROTEIN NELL2"/>
    <property type="match status" value="1"/>
</dbReference>
<evidence type="ECO:0008006" key="9">
    <source>
        <dbReference type="Google" id="ProtNLM"/>
    </source>
</evidence>
<keyword evidence="1" id="KW-0732">Signal</keyword>
<evidence type="ECO:0000256" key="4">
    <source>
        <dbReference type="ARBA" id="ARBA00023180"/>
    </source>
</evidence>
<protein>
    <recommendedName>
        <fullName evidence="9">Laminin G domain-containing protein</fullName>
    </recommendedName>
</protein>
<dbReference type="GO" id="GO:0005080">
    <property type="term" value="F:protein kinase C binding"/>
    <property type="evidence" value="ECO:0007669"/>
    <property type="project" value="TreeGrafter"/>
</dbReference>
<gene>
    <name evidence="7" type="ORF">CCH79_00016342</name>
</gene>
<dbReference type="AlphaFoldDB" id="A0A315VZ05"/>
<dbReference type="SMART" id="SM00282">
    <property type="entry name" value="LamG"/>
    <property type="match status" value="1"/>
</dbReference>
<comment type="caution">
    <text evidence="7">The sequence shown here is derived from an EMBL/GenBank/DDBJ whole genome shotgun (WGS) entry which is preliminary data.</text>
</comment>
<dbReference type="Gene3D" id="2.60.120.200">
    <property type="match status" value="1"/>
</dbReference>
<evidence type="ECO:0000256" key="1">
    <source>
        <dbReference type="ARBA" id="ARBA00022729"/>
    </source>
</evidence>
<accession>A0A315VZ05</accession>
<feature type="domain" description="Thrombospondin-like N-terminal" evidence="5">
    <location>
        <begin position="20"/>
        <end position="236"/>
    </location>
</feature>
<dbReference type="PANTHER" id="PTHR24042">
    <property type="entry name" value="NEL HOMOLOG"/>
    <property type="match status" value="1"/>
</dbReference>